<evidence type="ECO:0000313" key="5">
    <source>
        <dbReference type="Proteomes" id="UP000233535"/>
    </source>
</evidence>
<dbReference type="RefSeq" id="WP_101263392.1">
    <property type="nucleotide sequence ID" value="NZ_MVDD01000026.1"/>
</dbReference>
<organism evidence="4 5">
    <name type="scientific">Labilibaculum filiforme</name>
    <dbReference type="NCBI Taxonomy" id="1940526"/>
    <lineage>
        <taxon>Bacteria</taxon>
        <taxon>Pseudomonadati</taxon>
        <taxon>Bacteroidota</taxon>
        <taxon>Bacteroidia</taxon>
        <taxon>Marinilabiliales</taxon>
        <taxon>Marinifilaceae</taxon>
        <taxon>Labilibaculum</taxon>
    </lineage>
</organism>
<keyword evidence="4" id="KW-0255">Endonuclease</keyword>
<dbReference type="Pfam" id="PF13604">
    <property type="entry name" value="AAA_30"/>
    <property type="match status" value="1"/>
</dbReference>
<dbReference type="GO" id="GO:0005524">
    <property type="term" value="F:ATP binding"/>
    <property type="evidence" value="ECO:0007669"/>
    <property type="project" value="UniProtKB-KW"/>
</dbReference>
<keyword evidence="1" id="KW-0547">Nucleotide-binding</keyword>
<comment type="caution">
    <text evidence="4">The sequence shown here is derived from an EMBL/GenBank/DDBJ whole genome shotgun (WGS) entry which is preliminary data.</text>
</comment>
<evidence type="ECO:0000313" key="4">
    <source>
        <dbReference type="EMBL" id="PKQ60409.1"/>
    </source>
</evidence>
<gene>
    <name evidence="4" type="ORF">BZG02_19285</name>
</gene>
<dbReference type="InterPro" id="IPR027417">
    <property type="entry name" value="P-loop_NTPase"/>
</dbReference>
<dbReference type="InterPro" id="IPR050534">
    <property type="entry name" value="Coronavir_polyprotein_1ab"/>
</dbReference>
<evidence type="ECO:0000256" key="2">
    <source>
        <dbReference type="ARBA" id="ARBA00022840"/>
    </source>
</evidence>
<keyword evidence="4" id="KW-0378">Hydrolase</keyword>
<sequence>MLKNHIALLITESMNFDPTEDQHKAIHGLADYVTDNERDGIFLLKGYAGTGKTTLVSALVAVLDKMKINSVLLAPTGRAAKVLSHYSNKSAYTIHKKIYRQKSLTDDLGIFNLDRNLSSNTVFLVDEASMISNYSSEASVFGSGRLLDDLMQYVFSGKNCRLILIGDTAQLPPIGLDISPALDPQELESCYNLPVKEVILTQVVRQDQESGILINATNLRGMIADERSGYPVLSTENYPDIKRIGGAELIEEISNAHYQSGLEETIVISRSNKRANKFNQGIRNTVLYREEEISAGDYLMVVKNNYFWAQDIKEMDFIANGDIVEIVRIHKHVEMYGFRYAEVTIRFPDYKDVELDTMIMLDTLDIETASLGYEENKKLFFTIAEDYADIRSKKKRYEKVRDNKFFNALQVKFSYAVTCHKAQGGQWKTVFVDQGYLTDELLTAEYYRWLYTAVTRATEKLFLVNFKKEFFPNENEI</sequence>
<accession>A0A2N3HQU4</accession>
<dbReference type="InterPro" id="IPR027785">
    <property type="entry name" value="UvrD-like_helicase_C"/>
</dbReference>
<dbReference type="GO" id="GO:0003678">
    <property type="term" value="F:DNA helicase activity"/>
    <property type="evidence" value="ECO:0007669"/>
    <property type="project" value="UniProtKB-ARBA"/>
</dbReference>
<dbReference type="GO" id="GO:0004519">
    <property type="term" value="F:endonuclease activity"/>
    <property type="evidence" value="ECO:0007669"/>
    <property type="project" value="UniProtKB-KW"/>
</dbReference>
<keyword evidence="2" id="KW-0067">ATP-binding</keyword>
<feature type="domain" description="UvrD-like helicase C-terminal" evidence="3">
    <location>
        <begin position="414"/>
        <end position="464"/>
    </location>
</feature>
<dbReference type="Pfam" id="PF13538">
    <property type="entry name" value="UvrD_C_2"/>
    <property type="match status" value="1"/>
</dbReference>
<dbReference type="Gene3D" id="3.40.50.300">
    <property type="entry name" value="P-loop containing nucleotide triphosphate hydrolases"/>
    <property type="match status" value="2"/>
</dbReference>
<keyword evidence="5" id="KW-1185">Reference proteome</keyword>
<keyword evidence="4" id="KW-0540">Nuclease</keyword>
<dbReference type="OrthoDB" id="9803432at2"/>
<evidence type="ECO:0000256" key="1">
    <source>
        <dbReference type="ARBA" id="ARBA00022741"/>
    </source>
</evidence>
<dbReference type="CDD" id="cd18809">
    <property type="entry name" value="SF1_C_RecD"/>
    <property type="match status" value="1"/>
</dbReference>
<dbReference type="CDD" id="cd17933">
    <property type="entry name" value="DEXSc_RecD-like"/>
    <property type="match status" value="1"/>
</dbReference>
<dbReference type="EMBL" id="MVDD01000026">
    <property type="protein sequence ID" value="PKQ60409.1"/>
    <property type="molecule type" value="Genomic_DNA"/>
</dbReference>
<dbReference type="PANTHER" id="PTHR43788">
    <property type="entry name" value="DNA2/NAM7 HELICASE FAMILY MEMBER"/>
    <property type="match status" value="1"/>
</dbReference>
<evidence type="ECO:0000259" key="3">
    <source>
        <dbReference type="Pfam" id="PF13538"/>
    </source>
</evidence>
<dbReference type="AlphaFoldDB" id="A0A2N3HQU4"/>
<dbReference type="SUPFAM" id="SSF52540">
    <property type="entry name" value="P-loop containing nucleoside triphosphate hydrolases"/>
    <property type="match status" value="1"/>
</dbReference>
<reference evidence="4 5" key="1">
    <citation type="journal article" date="2017" name="Front. Microbiol.">
        <title>Labilibaculum manganireducens gen. nov., sp. nov. and Labilibaculum filiforme sp. nov., Novel Bacteroidetes Isolated from Subsurface Sediments of the Baltic Sea.</title>
        <authorList>
            <person name="Vandieken V."/>
            <person name="Marshall I.P."/>
            <person name="Niemann H."/>
            <person name="Engelen B."/>
            <person name="Cypionka H."/>
        </authorList>
    </citation>
    <scope>NUCLEOTIDE SEQUENCE [LARGE SCALE GENOMIC DNA]</scope>
    <source>
        <strain evidence="4 5">59.16B</strain>
    </source>
</reference>
<proteinExistence type="predicted"/>
<protein>
    <submittedName>
        <fullName evidence="4">ATP-dependent endonuclease</fullName>
    </submittedName>
</protein>
<dbReference type="PANTHER" id="PTHR43788:SF6">
    <property type="entry name" value="DNA HELICASE B"/>
    <property type="match status" value="1"/>
</dbReference>
<dbReference type="Proteomes" id="UP000233535">
    <property type="component" value="Unassembled WGS sequence"/>
</dbReference>
<name>A0A2N3HQU4_9BACT</name>